<sequence>MDFLGSGNFFVSGVYNIFEEVAIREHFQNLCAKVGVDCKEHFARARTATETRDWAVAYSEWTSCRNIIAQSEGLLDRDEWLWLLGCQELVSANFWAFHSKNYELALGASIEALIASIDYDNPPEDLSFESYVKPTLWTTIYLWATSDCEEELLDSNVRSVLMKILLHSKEGVPHSEGTTLKEQCKEYVINEWEYVIWEVQKQYFYYFEIDECLRCAREGSKMYGKKNPGKLDYVSKFYEAATLFMAGQSTSVMIEQQTKLGKEWNPLLSEMYSDVHRLWPLKICLVEALEHAENNRLQQLWNQSLMFEESSAAATSGEILKQSFLCAERRVGKAIYFQLAPNMLSVPAMEQLAEFDLKDDVAWNILKTSRAACGPGTVVLEYFVSKTSDVQFVYVMTKEDEVFMQILKIDGLDSILSCLLKWSRESFSEHHNCEWSPINANLEWFYEVLISPVTQFLDDMKVEDKLIIVAPQVLSDVPFAALRKPNSPVGDGYLIQKHTISITPSLRMLHHCNMRLIELDRKGVLDANPGTIVAVGDPVNKSRLPGSAEEVKFIENWFGEKYVKKLVGPEATPAKVLEWAKYPSEKGVKQVIFHIATHGVQEGGKGGLVLSPPIPSLQNDGQRGVHRDEKRIFDDDTAHDEPTPLNVMVDGKEEAQISSCGEIGGIRSGIVVRISKQDPHILKSENISGCGFQWEAHMVVLSTCDSARGQITGEGVLNLPRALMFAGIPSVVASQWKVNDNCTFELMKSFYEQLRSGKDVSSSLRTAMLKMIKKKGKVHEWAPFFACGLPTVCLPPELQAATSSCLCDDSGTSSVTIPKLRLEGQGRNVRMKPVVTISTKRFFQLVNRPGNTCWDCLANLGKYLADLEKELAAEYGIEWKISNSSQEMELRDMGKMIENFANLTAEQQANCIATLDKLGNKHRYLAEKAASW</sequence>
<dbReference type="EMBL" id="OZ020108">
    <property type="protein sequence ID" value="CAK9259993.1"/>
    <property type="molecule type" value="Genomic_DNA"/>
</dbReference>
<accession>A0ABP0W215</accession>
<feature type="domain" description="CHAT" evidence="1">
    <location>
        <begin position="442"/>
        <end position="612"/>
    </location>
</feature>
<feature type="domain" description="CHAT" evidence="1">
    <location>
        <begin position="667"/>
        <end position="788"/>
    </location>
</feature>
<evidence type="ECO:0000313" key="3">
    <source>
        <dbReference type="Proteomes" id="UP001497444"/>
    </source>
</evidence>
<proteinExistence type="predicted"/>
<dbReference type="InterPro" id="IPR024983">
    <property type="entry name" value="CHAT_dom"/>
</dbReference>
<keyword evidence="3" id="KW-1185">Reference proteome</keyword>
<evidence type="ECO:0000259" key="1">
    <source>
        <dbReference type="Pfam" id="PF12770"/>
    </source>
</evidence>
<dbReference type="PANTHER" id="PTHR10098:SF111">
    <property type="entry name" value="CHAT DOMAIN-CONTAINING PROTEIN"/>
    <property type="match status" value="1"/>
</dbReference>
<dbReference type="PANTHER" id="PTHR10098">
    <property type="entry name" value="RAPSYN-RELATED"/>
    <property type="match status" value="1"/>
</dbReference>
<evidence type="ECO:0000313" key="2">
    <source>
        <dbReference type="EMBL" id="CAK9259993.1"/>
    </source>
</evidence>
<reference evidence="2" key="1">
    <citation type="submission" date="2024-02" db="EMBL/GenBank/DDBJ databases">
        <authorList>
            <consortium name="ELIXIR-Norway"/>
            <consortium name="Elixir Norway"/>
        </authorList>
    </citation>
    <scope>NUCLEOTIDE SEQUENCE</scope>
</reference>
<gene>
    <name evidence="2" type="ORF">CSSPJE1EN1_LOCUS5471</name>
</gene>
<dbReference type="Proteomes" id="UP001497444">
    <property type="component" value="Chromosome 13"/>
</dbReference>
<name>A0ABP0W215_9BRYO</name>
<dbReference type="Pfam" id="PF12770">
    <property type="entry name" value="CHAT"/>
    <property type="match status" value="2"/>
</dbReference>
<protein>
    <recommendedName>
        <fullName evidence="1">CHAT domain-containing protein</fullName>
    </recommendedName>
</protein>
<organism evidence="2 3">
    <name type="scientific">Sphagnum jensenii</name>
    <dbReference type="NCBI Taxonomy" id="128206"/>
    <lineage>
        <taxon>Eukaryota</taxon>
        <taxon>Viridiplantae</taxon>
        <taxon>Streptophyta</taxon>
        <taxon>Embryophyta</taxon>
        <taxon>Bryophyta</taxon>
        <taxon>Sphagnophytina</taxon>
        <taxon>Sphagnopsida</taxon>
        <taxon>Sphagnales</taxon>
        <taxon>Sphagnaceae</taxon>
        <taxon>Sphagnum</taxon>
    </lineage>
</organism>